<feature type="compositionally biased region" description="Polar residues" evidence="3">
    <location>
        <begin position="63"/>
        <end position="80"/>
    </location>
</feature>
<sequence length="139" mass="16012">MENELHSYEETIAKSSNSSSPTFNSCWFAYSSLFNSVRPTTPKVRHNFKSIDELLSPLKTNDETGYNSQLSSAFRSQNNGDENEKPTKSSRSQNKSKTIRTAFTDEQREYLDRFYSTNRYPDPSQMETLSQLLSLDEKV</sequence>
<reference evidence="5" key="1">
    <citation type="submission" date="2021-02" db="EMBL/GenBank/DDBJ databases">
        <authorList>
            <person name="Nowell W R."/>
        </authorList>
    </citation>
    <scope>NUCLEOTIDE SEQUENCE</scope>
</reference>
<keyword evidence="1 2" id="KW-0539">Nucleus</keyword>
<feature type="compositionally biased region" description="Basic and acidic residues" evidence="3">
    <location>
        <begin position="1"/>
        <end position="12"/>
    </location>
</feature>
<comment type="subcellular location">
    <subcellularLocation>
        <location evidence="1 2">Nucleus</location>
    </subcellularLocation>
</comment>
<evidence type="ECO:0000313" key="5">
    <source>
        <dbReference type="EMBL" id="CAF4398185.1"/>
    </source>
</evidence>
<dbReference type="GO" id="GO:0005634">
    <property type="term" value="C:nucleus"/>
    <property type="evidence" value="ECO:0007669"/>
    <property type="project" value="UniProtKB-SubCell"/>
</dbReference>
<keyword evidence="6" id="KW-1185">Reference proteome</keyword>
<accession>A0A820P2H2</accession>
<dbReference type="InterPro" id="IPR001356">
    <property type="entry name" value="HD"/>
</dbReference>
<dbReference type="InterPro" id="IPR009057">
    <property type="entry name" value="Homeodomain-like_sf"/>
</dbReference>
<evidence type="ECO:0000256" key="3">
    <source>
        <dbReference type="SAM" id="MobiDB-lite"/>
    </source>
</evidence>
<evidence type="ECO:0000313" key="6">
    <source>
        <dbReference type="Proteomes" id="UP000663873"/>
    </source>
</evidence>
<protein>
    <recommendedName>
        <fullName evidence="4">Homeobox domain-containing protein</fullName>
    </recommendedName>
</protein>
<dbReference type="EMBL" id="CAJOBP010003285">
    <property type="protein sequence ID" value="CAF4398185.1"/>
    <property type="molecule type" value="Genomic_DNA"/>
</dbReference>
<feature type="compositionally biased region" description="Polar residues" evidence="3">
    <location>
        <begin position="89"/>
        <end position="101"/>
    </location>
</feature>
<feature type="region of interest" description="Disordered" evidence="3">
    <location>
        <begin position="1"/>
        <end position="21"/>
    </location>
</feature>
<dbReference type="GO" id="GO:0003677">
    <property type="term" value="F:DNA binding"/>
    <property type="evidence" value="ECO:0007669"/>
    <property type="project" value="UniProtKB-UniRule"/>
</dbReference>
<keyword evidence="1 2" id="KW-0238">DNA-binding</keyword>
<organism evidence="5 6">
    <name type="scientific">Rotaria socialis</name>
    <dbReference type="NCBI Taxonomy" id="392032"/>
    <lineage>
        <taxon>Eukaryota</taxon>
        <taxon>Metazoa</taxon>
        <taxon>Spiralia</taxon>
        <taxon>Gnathifera</taxon>
        <taxon>Rotifera</taxon>
        <taxon>Eurotatoria</taxon>
        <taxon>Bdelloidea</taxon>
        <taxon>Philodinida</taxon>
        <taxon>Philodinidae</taxon>
        <taxon>Rotaria</taxon>
    </lineage>
</organism>
<keyword evidence="1 2" id="KW-0371">Homeobox</keyword>
<dbReference type="PROSITE" id="PS50071">
    <property type="entry name" value="HOMEOBOX_2"/>
    <property type="match status" value="1"/>
</dbReference>
<proteinExistence type="predicted"/>
<evidence type="ECO:0000256" key="2">
    <source>
        <dbReference type="RuleBase" id="RU000682"/>
    </source>
</evidence>
<name>A0A820P2H2_9BILA</name>
<dbReference type="Proteomes" id="UP000663873">
    <property type="component" value="Unassembled WGS sequence"/>
</dbReference>
<evidence type="ECO:0000259" key="4">
    <source>
        <dbReference type="PROSITE" id="PS50071"/>
    </source>
</evidence>
<dbReference type="CDD" id="cd00086">
    <property type="entry name" value="homeodomain"/>
    <property type="match status" value="1"/>
</dbReference>
<feature type="domain" description="Homeobox" evidence="4">
    <location>
        <begin position="94"/>
        <end position="139"/>
    </location>
</feature>
<gene>
    <name evidence="5" type="ORF">UJA718_LOCUS18910</name>
</gene>
<dbReference type="Pfam" id="PF00046">
    <property type="entry name" value="Homeodomain"/>
    <property type="match status" value="1"/>
</dbReference>
<comment type="caution">
    <text evidence="5">The sequence shown here is derived from an EMBL/GenBank/DDBJ whole genome shotgun (WGS) entry which is preliminary data.</text>
</comment>
<dbReference type="AlphaFoldDB" id="A0A820P2H2"/>
<dbReference type="SUPFAM" id="SSF46689">
    <property type="entry name" value="Homeodomain-like"/>
    <property type="match status" value="1"/>
</dbReference>
<feature type="region of interest" description="Disordered" evidence="3">
    <location>
        <begin position="58"/>
        <end position="104"/>
    </location>
</feature>
<evidence type="ECO:0000256" key="1">
    <source>
        <dbReference type="PROSITE-ProRule" id="PRU00108"/>
    </source>
</evidence>
<dbReference type="Gene3D" id="1.10.10.60">
    <property type="entry name" value="Homeodomain-like"/>
    <property type="match status" value="1"/>
</dbReference>